<evidence type="ECO:0000313" key="6">
    <source>
        <dbReference type="EMBL" id="RDU41306.1"/>
    </source>
</evidence>
<feature type="transmembrane region" description="Helical" evidence="4">
    <location>
        <begin position="195"/>
        <end position="216"/>
    </location>
</feature>
<dbReference type="InterPro" id="IPR000160">
    <property type="entry name" value="GGDEF_dom"/>
</dbReference>
<dbReference type="RefSeq" id="WP_104270505.1">
    <property type="nucleotide sequence ID" value="NZ_PSSW01000003.1"/>
</dbReference>
<keyword evidence="7" id="KW-1185">Reference proteome</keyword>
<dbReference type="PANTHER" id="PTHR45138">
    <property type="entry name" value="REGULATORY COMPONENTS OF SENSORY TRANSDUCTION SYSTEM"/>
    <property type="match status" value="1"/>
</dbReference>
<comment type="catalytic activity">
    <reaction evidence="3">
        <text>2 GTP = 3',3'-c-di-GMP + 2 diphosphate</text>
        <dbReference type="Rhea" id="RHEA:24898"/>
        <dbReference type="ChEBI" id="CHEBI:33019"/>
        <dbReference type="ChEBI" id="CHEBI:37565"/>
        <dbReference type="ChEBI" id="CHEBI:58805"/>
        <dbReference type="EC" id="2.7.7.65"/>
    </reaction>
</comment>
<dbReference type="PANTHER" id="PTHR45138:SF9">
    <property type="entry name" value="DIGUANYLATE CYCLASE DGCM-RELATED"/>
    <property type="match status" value="1"/>
</dbReference>
<comment type="cofactor">
    <cofactor evidence="1">
        <name>Mg(2+)</name>
        <dbReference type="ChEBI" id="CHEBI:18420"/>
    </cofactor>
</comment>
<dbReference type="SUPFAM" id="SSF55073">
    <property type="entry name" value="Nucleotide cyclase"/>
    <property type="match status" value="1"/>
</dbReference>
<evidence type="ECO:0000259" key="5">
    <source>
        <dbReference type="PROSITE" id="PS50887"/>
    </source>
</evidence>
<gene>
    <name evidence="6" type="ORF">DXI23_07830</name>
</gene>
<dbReference type="FunFam" id="3.30.70.270:FF:000001">
    <property type="entry name" value="Diguanylate cyclase domain protein"/>
    <property type="match status" value="1"/>
</dbReference>
<keyword evidence="4" id="KW-0812">Transmembrane</keyword>
<keyword evidence="4" id="KW-0472">Membrane</keyword>
<reference evidence="6 7" key="1">
    <citation type="submission" date="2018-08" db="EMBL/GenBank/DDBJ databases">
        <title>Genome sequence of Marinobacter flavimaris KCTC 12185.</title>
        <authorList>
            <person name="Chun J."/>
            <person name="Kim B.-Y."/>
            <person name="Choi S.-B."/>
            <person name="Kwak M.-J."/>
        </authorList>
    </citation>
    <scope>NUCLEOTIDE SEQUENCE [LARGE SCALE GENOMIC DNA]</scope>
    <source>
        <strain evidence="6 7">KCTC 12185</strain>
    </source>
</reference>
<dbReference type="GO" id="GO:0005886">
    <property type="term" value="C:plasma membrane"/>
    <property type="evidence" value="ECO:0007669"/>
    <property type="project" value="TreeGrafter"/>
</dbReference>
<feature type="domain" description="GGDEF" evidence="5">
    <location>
        <begin position="257"/>
        <end position="390"/>
    </location>
</feature>
<accession>A0A3D8H4T7</accession>
<feature type="transmembrane region" description="Helical" evidence="4">
    <location>
        <begin position="69"/>
        <end position="90"/>
    </location>
</feature>
<evidence type="ECO:0000256" key="3">
    <source>
        <dbReference type="ARBA" id="ARBA00034247"/>
    </source>
</evidence>
<organism evidence="6 7">
    <name type="scientific">Marinobacter flavimaris</name>
    <dbReference type="NCBI Taxonomy" id="262076"/>
    <lineage>
        <taxon>Bacteria</taxon>
        <taxon>Pseudomonadati</taxon>
        <taxon>Pseudomonadota</taxon>
        <taxon>Gammaproteobacteria</taxon>
        <taxon>Pseudomonadales</taxon>
        <taxon>Marinobacteraceae</taxon>
        <taxon>Marinobacter</taxon>
    </lineage>
</organism>
<dbReference type="EMBL" id="QRDH01000003">
    <property type="protein sequence ID" value="RDU41306.1"/>
    <property type="molecule type" value="Genomic_DNA"/>
</dbReference>
<feature type="transmembrane region" description="Helical" evidence="4">
    <location>
        <begin position="6"/>
        <end position="26"/>
    </location>
</feature>
<dbReference type="CDD" id="cd01949">
    <property type="entry name" value="GGDEF"/>
    <property type="match status" value="1"/>
</dbReference>
<dbReference type="AlphaFoldDB" id="A0A3D8H4T7"/>
<dbReference type="Pfam" id="PF00990">
    <property type="entry name" value="GGDEF"/>
    <property type="match status" value="1"/>
</dbReference>
<feature type="transmembrane region" description="Helical" evidence="4">
    <location>
        <begin position="158"/>
        <end position="183"/>
    </location>
</feature>
<dbReference type="EC" id="2.7.7.65" evidence="2"/>
<evidence type="ECO:0000256" key="4">
    <source>
        <dbReference type="SAM" id="Phobius"/>
    </source>
</evidence>
<evidence type="ECO:0000256" key="2">
    <source>
        <dbReference type="ARBA" id="ARBA00012528"/>
    </source>
</evidence>
<keyword evidence="4" id="KW-1133">Transmembrane helix</keyword>
<dbReference type="GO" id="GO:1902201">
    <property type="term" value="P:negative regulation of bacterial-type flagellum-dependent cell motility"/>
    <property type="evidence" value="ECO:0007669"/>
    <property type="project" value="TreeGrafter"/>
</dbReference>
<dbReference type="Proteomes" id="UP000256431">
    <property type="component" value="Unassembled WGS sequence"/>
</dbReference>
<dbReference type="InterPro" id="IPR043128">
    <property type="entry name" value="Rev_trsase/Diguanyl_cyclase"/>
</dbReference>
<evidence type="ECO:0000256" key="1">
    <source>
        <dbReference type="ARBA" id="ARBA00001946"/>
    </source>
</evidence>
<dbReference type="SMART" id="SM00267">
    <property type="entry name" value="GGDEF"/>
    <property type="match status" value="1"/>
</dbReference>
<feature type="transmembrane region" description="Helical" evidence="4">
    <location>
        <begin position="102"/>
        <end position="121"/>
    </location>
</feature>
<dbReference type="Gene3D" id="3.30.70.270">
    <property type="match status" value="1"/>
</dbReference>
<dbReference type="InterPro" id="IPR050469">
    <property type="entry name" value="Diguanylate_Cyclase"/>
</dbReference>
<dbReference type="InterPro" id="IPR029787">
    <property type="entry name" value="Nucleotide_cyclase"/>
</dbReference>
<feature type="transmembrane region" description="Helical" evidence="4">
    <location>
        <begin position="38"/>
        <end position="57"/>
    </location>
</feature>
<dbReference type="GO" id="GO:0043709">
    <property type="term" value="P:cell adhesion involved in single-species biofilm formation"/>
    <property type="evidence" value="ECO:0007669"/>
    <property type="project" value="TreeGrafter"/>
</dbReference>
<dbReference type="PROSITE" id="PS50887">
    <property type="entry name" value="GGDEF"/>
    <property type="match status" value="1"/>
</dbReference>
<proteinExistence type="predicted"/>
<dbReference type="GO" id="GO:0052621">
    <property type="term" value="F:diguanylate cyclase activity"/>
    <property type="evidence" value="ECO:0007669"/>
    <property type="project" value="UniProtKB-EC"/>
</dbReference>
<dbReference type="NCBIfam" id="TIGR00254">
    <property type="entry name" value="GGDEF"/>
    <property type="match status" value="1"/>
</dbReference>
<protein>
    <recommendedName>
        <fullName evidence="2">diguanylate cyclase</fullName>
        <ecNumber evidence="2">2.7.7.65</ecNumber>
    </recommendedName>
</protein>
<sequence>MDLNMHLPTLLVTSIMINLLIGGMLWAIYHLRHRERCFLLWALACLTFVAGTALAVVNEITEAPGLMQFTVHLALGGSPLLLLAGIHALMQLPMAGTRGSSRFLYGASLLYLFGLVVSTGWDPVAARFLTALFSALVFSLAIYRLAYIERKPRLPLRILQTLFGIHGTLMMAQVLVIAVSVTGSAPLDLHGLLKLILVNHLLLVSATAMALPLLAFTRAEQALVALAERDGLTQLFNRRAFYREGNLAFEKAREDRSLITVLMIDLDHFKQINDRWGHATGDEVLRIVANLMKAELRDDDIIGRVGGEEFAAVLRNNNREAIEAVTGRLLQRIVEAGREVDGVPVHLSASIGGASLALEHAAFSDVMASADRALYQAKDNGRNRAEFVTASAAAKY</sequence>
<evidence type="ECO:0000313" key="7">
    <source>
        <dbReference type="Proteomes" id="UP000256431"/>
    </source>
</evidence>
<name>A0A3D8H4T7_9GAMM</name>
<comment type="caution">
    <text evidence="6">The sequence shown here is derived from an EMBL/GenBank/DDBJ whole genome shotgun (WGS) entry which is preliminary data.</text>
</comment>
<feature type="transmembrane region" description="Helical" evidence="4">
    <location>
        <begin position="127"/>
        <end position="146"/>
    </location>
</feature>